<sequence length="71" mass="7957">MGNSHQKFCWGGFCRYVCLVTNNLCKPAPFVDQPQLINNLCKPTPFLDQPQKPGFFEGFSVKSNSTRGGFI</sequence>
<evidence type="ECO:0000313" key="2">
    <source>
        <dbReference type="Proteomes" id="UP000033607"/>
    </source>
</evidence>
<name>A0A0J9EXV5_9CYAN</name>
<proteinExistence type="predicted"/>
<accession>A0A0J9EXV5</accession>
<comment type="caution">
    <text evidence="1">The sequence shown here is derived from an EMBL/GenBank/DDBJ whole genome shotgun (WGS) entry which is preliminary data.</text>
</comment>
<evidence type="ECO:0000313" key="1">
    <source>
        <dbReference type="EMBL" id="KMW69990.1"/>
    </source>
</evidence>
<organism evidence="1 2">
    <name type="scientific">Limnoraphis robusta CS-951</name>
    <dbReference type="NCBI Taxonomy" id="1637645"/>
    <lineage>
        <taxon>Bacteria</taxon>
        <taxon>Bacillati</taxon>
        <taxon>Cyanobacteriota</taxon>
        <taxon>Cyanophyceae</taxon>
        <taxon>Oscillatoriophycideae</taxon>
        <taxon>Oscillatoriales</taxon>
        <taxon>Sirenicapillariaceae</taxon>
        <taxon>Limnoraphis</taxon>
    </lineage>
</organism>
<gene>
    <name evidence="1" type="ORF">WN50_38825</name>
</gene>
<dbReference type="Proteomes" id="UP000033607">
    <property type="component" value="Unassembled WGS sequence"/>
</dbReference>
<dbReference type="AlphaFoldDB" id="A0A0J9EXV5"/>
<reference evidence="1 2" key="1">
    <citation type="submission" date="2015-06" db="EMBL/GenBank/DDBJ databases">
        <title>Draft genome assembly of filamentous brackish cyanobacterium Limnoraphis robusta strain CS-951.</title>
        <authorList>
            <person name="Willis A."/>
            <person name="Parks M."/>
            <person name="Burford M.A."/>
        </authorList>
    </citation>
    <scope>NUCLEOTIDE SEQUENCE [LARGE SCALE GENOMIC DNA]</scope>
    <source>
        <strain evidence="1 2">CS-951</strain>
    </source>
</reference>
<dbReference type="EMBL" id="LATL02000313">
    <property type="protein sequence ID" value="KMW69990.1"/>
    <property type="molecule type" value="Genomic_DNA"/>
</dbReference>
<protein>
    <submittedName>
        <fullName evidence="1">Uncharacterized protein</fullName>
    </submittedName>
</protein>